<dbReference type="InterPro" id="IPR029058">
    <property type="entry name" value="AB_hydrolase_fold"/>
</dbReference>
<proteinExistence type="predicted"/>
<comment type="caution">
    <text evidence="2">The sequence shown here is derived from an EMBL/GenBank/DDBJ whole genome shotgun (WGS) entry which is preliminary data.</text>
</comment>
<evidence type="ECO:0000313" key="3">
    <source>
        <dbReference type="Proteomes" id="UP001642483"/>
    </source>
</evidence>
<dbReference type="Gene3D" id="3.40.50.1820">
    <property type="entry name" value="alpha/beta hydrolase"/>
    <property type="match status" value="1"/>
</dbReference>
<organism evidence="2 3">
    <name type="scientific">Clavelina lepadiformis</name>
    <name type="common">Light-bulb sea squirt</name>
    <name type="synonym">Ascidia lepadiformis</name>
    <dbReference type="NCBI Taxonomy" id="159417"/>
    <lineage>
        <taxon>Eukaryota</taxon>
        <taxon>Metazoa</taxon>
        <taxon>Chordata</taxon>
        <taxon>Tunicata</taxon>
        <taxon>Ascidiacea</taxon>
        <taxon>Aplousobranchia</taxon>
        <taxon>Clavelinidae</taxon>
        <taxon>Clavelina</taxon>
    </lineage>
</organism>
<evidence type="ECO:0000259" key="1">
    <source>
        <dbReference type="Pfam" id="PF12146"/>
    </source>
</evidence>
<feature type="domain" description="Serine aminopeptidase S33" evidence="1">
    <location>
        <begin position="40"/>
        <end position="274"/>
    </location>
</feature>
<dbReference type="InterPro" id="IPR051044">
    <property type="entry name" value="MAG_DAG_Lipase"/>
</dbReference>
<dbReference type="Pfam" id="PF12146">
    <property type="entry name" value="Hydrolase_4"/>
    <property type="match status" value="1"/>
</dbReference>
<evidence type="ECO:0000313" key="2">
    <source>
        <dbReference type="EMBL" id="CAK8690580.1"/>
    </source>
</evidence>
<gene>
    <name evidence="2" type="ORF">CVLEPA_LOCUS23182</name>
</gene>
<dbReference type="InterPro" id="IPR022742">
    <property type="entry name" value="Hydrolase_4"/>
</dbReference>
<dbReference type="EMBL" id="CAWYQH010000119">
    <property type="protein sequence ID" value="CAK8690580.1"/>
    <property type="molecule type" value="Genomic_DNA"/>
</dbReference>
<name>A0ABP0GG57_CLALP</name>
<reference evidence="2 3" key="1">
    <citation type="submission" date="2024-02" db="EMBL/GenBank/DDBJ databases">
        <authorList>
            <person name="Daric V."/>
            <person name="Darras S."/>
        </authorList>
    </citation>
    <scope>NUCLEOTIDE SEQUENCE [LARGE SCALE GENOMIC DNA]</scope>
</reference>
<dbReference type="Proteomes" id="UP001642483">
    <property type="component" value="Unassembled WGS sequence"/>
</dbReference>
<keyword evidence="3" id="KW-1185">Reference proteome</keyword>
<dbReference type="SUPFAM" id="SSF53474">
    <property type="entry name" value="alpha/beta-Hydrolases"/>
    <property type="match status" value="1"/>
</dbReference>
<dbReference type="PANTHER" id="PTHR11614">
    <property type="entry name" value="PHOSPHOLIPASE-RELATED"/>
    <property type="match status" value="1"/>
</dbReference>
<sequence>METKKATKTTFSGTPFDDVRHFLNEDKQFIFCKHWKPKDPPKGLVLIVHGYAEHCARYDPVAEMFNALGLYAFSHDHVGHGESEGTHVAINDYNILIRDLLHHVNLMKVEYPGLPLYLFAHSMGAGLSILFAHQNPGLFKCVALSAPLIESCQKTSSVQLMAMRYLSSWFPNLGVGVIDPNTISRDKEQVENYKTDPLIYHGKVLLCTAYQMHRMMEDIKKVLPEISYPFLLIHGTSDGLCEFSASEEMHVKAKSSDKTFKIYQEGYHELIHEINDVPEQFLADVKEWFEKRLL</sequence>
<accession>A0ABP0GG57</accession>
<protein>
    <recommendedName>
        <fullName evidence="1">Serine aminopeptidase S33 domain-containing protein</fullName>
    </recommendedName>
</protein>